<proteinExistence type="predicted"/>
<comment type="caution">
    <text evidence="1">The sequence shown here is derived from an EMBL/GenBank/DDBJ whole genome shotgun (WGS) entry which is preliminary data.</text>
</comment>
<sequence>MISRTATHSFWKVFFYQIKIFLQWPIYWRCGGRILQFTDDMREMKVKLPLNRKTKGLMGTHFGGALYAFVDPIPLLMLKQNLGENYILWDVNGSIQYLKATSQDVFAEFKIFPEDLIRIQEECGQRKKTLFNINIPIQEKNGELIAKVDKTIYVRRKPMFPKEERLDRFINRACTKNCRTT</sequence>
<dbReference type="EMBL" id="ANIK01000081">
    <property type="protein sequence ID" value="EMJ92650.1"/>
    <property type="molecule type" value="Genomic_DNA"/>
</dbReference>
<reference evidence="1 2" key="1">
    <citation type="submission" date="2013-01" db="EMBL/GenBank/DDBJ databases">
        <authorList>
            <person name="Harkins D.M."/>
            <person name="Durkin A.S."/>
            <person name="Brinkac L.M."/>
            <person name="Haft D.H."/>
            <person name="Selengut J.D."/>
            <person name="Sanka R."/>
            <person name="DePew J."/>
            <person name="Purushe J."/>
            <person name="Galloway R.L."/>
            <person name="Vinetz J.M."/>
            <person name="Sutton G.G."/>
            <person name="Nierman W.C."/>
            <person name="Fouts D.E."/>
        </authorList>
    </citation>
    <scope>NUCLEOTIDE SEQUENCE [LARGE SCALE GENOMIC DNA]</scope>
    <source>
        <strain evidence="1 2">79601</strain>
    </source>
</reference>
<name>M6D245_9LEPT</name>
<dbReference type="PATRIC" id="fig|1218565.3.peg.3492"/>
<dbReference type="SUPFAM" id="SSF54637">
    <property type="entry name" value="Thioesterase/thiol ester dehydrase-isomerase"/>
    <property type="match status" value="1"/>
</dbReference>
<dbReference type="Proteomes" id="UP000011988">
    <property type="component" value="Unassembled WGS sequence"/>
</dbReference>
<accession>M6D245</accession>
<organism evidence="1 2">
    <name type="scientific">Leptospira alstonii serovar Sichuan str. 79601</name>
    <dbReference type="NCBI Taxonomy" id="1218565"/>
    <lineage>
        <taxon>Bacteria</taxon>
        <taxon>Pseudomonadati</taxon>
        <taxon>Spirochaetota</taxon>
        <taxon>Spirochaetia</taxon>
        <taxon>Leptospirales</taxon>
        <taxon>Leptospiraceae</taxon>
        <taxon>Leptospira</taxon>
    </lineage>
</organism>
<dbReference type="InterPro" id="IPR029069">
    <property type="entry name" value="HotDog_dom_sf"/>
</dbReference>
<dbReference type="InterPro" id="IPR027961">
    <property type="entry name" value="DUF4442"/>
</dbReference>
<gene>
    <name evidence="1" type="ORF">LEP1GSC194_3413</name>
</gene>
<dbReference type="AlphaFoldDB" id="M6D245"/>
<evidence type="ECO:0000313" key="1">
    <source>
        <dbReference type="EMBL" id="EMJ92650.1"/>
    </source>
</evidence>
<dbReference type="Gene3D" id="3.10.129.10">
    <property type="entry name" value="Hotdog Thioesterase"/>
    <property type="match status" value="1"/>
</dbReference>
<dbReference type="Pfam" id="PF14539">
    <property type="entry name" value="DUF4442"/>
    <property type="match status" value="1"/>
</dbReference>
<dbReference type="RefSeq" id="WP_020774495.1">
    <property type="nucleotide sequence ID" value="NZ_ANIK01000081.1"/>
</dbReference>
<evidence type="ECO:0000313" key="2">
    <source>
        <dbReference type="Proteomes" id="UP000011988"/>
    </source>
</evidence>
<dbReference type="OrthoDB" id="328618at2"/>
<evidence type="ECO:0008006" key="3">
    <source>
        <dbReference type="Google" id="ProtNLM"/>
    </source>
</evidence>
<protein>
    <recommendedName>
        <fullName evidence="3">DUF4442 domain-containing protein</fullName>
    </recommendedName>
</protein>